<dbReference type="EMBL" id="JAAAIN010000274">
    <property type="protein sequence ID" value="KAG0316922.1"/>
    <property type="molecule type" value="Genomic_DNA"/>
</dbReference>
<feature type="domain" description="Centrosomal protein CEP104 N-terminal" evidence="2">
    <location>
        <begin position="232"/>
        <end position="280"/>
    </location>
</feature>
<protein>
    <recommendedName>
        <fullName evidence="6">TOG domain-containing protein</fullName>
    </recommendedName>
</protein>
<accession>A0A9P6RFW6</accession>
<feature type="compositionally biased region" description="Basic residues" evidence="1">
    <location>
        <begin position="1274"/>
        <end position="1284"/>
    </location>
</feature>
<dbReference type="InterPro" id="IPR048738">
    <property type="entry name" value="CEP104_Znf"/>
</dbReference>
<dbReference type="SUPFAM" id="SSF48371">
    <property type="entry name" value="ARM repeat"/>
    <property type="match status" value="1"/>
</dbReference>
<comment type="caution">
    <text evidence="4">The sequence shown here is derived from an EMBL/GenBank/DDBJ whole genome shotgun (WGS) entry which is preliminary data.</text>
</comment>
<feature type="region of interest" description="Disordered" evidence="1">
    <location>
        <begin position="35"/>
        <end position="55"/>
    </location>
</feature>
<reference evidence="4" key="1">
    <citation type="journal article" date="2020" name="Fungal Divers.">
        <title>Resolving the Mortierellaceae phylogeny through synthesis of multi-gene phylogenetics and phylogenomics.</title>
        <authorList>
            <person name="Vandepol N."/>
            <person name="Liber J."/>
            <person name="Desiro A."/>
            <person name="Na H."/>
            <person name="Kennedy M."/>
            <person name="Barry K."/>
            <person name="Grigoriev I.V."/>
            <person name="Miller A.N."/>
            <person name="O'Donnell K."/>
            <person name="Stajich J.E."/>
            <person name="Bonito G."/>
        </authorList>
    </citation>
    <scope>NUCLEOTIDE SEQUENCE</scope>
    <source>
        <strain evidence="4">NVP60</strain>
    </source>
</reference>
<feature type="compositionally biased region" description="Polar residues" evidence="1">
    <location>
        <begin position="1163"/>
        <end position="1180"/>
    </location>
</feature>
<dbReference type="Pfam" id="PF21038">
    <property type="entry name" value="CEP104_N"/>
    <property type="match status" value="2"/>
</dbReference>
<feature type="region of interest" description="Disordered" evidence="1">
    <location>
        <begin position="470"/>
        <end position="513"/>
    </location>
</feature>
<feature type="region of interest" description="Disordered" evidence="1">
    <location>
        <begin position="809"/>
        <end position="921"/>
    </location>
</feature>
<dbReference type="Gene3D" id="1.25.10.10">
    <property type="entry name" value="Leucine-rich Repeat Variant"/>
    <property type="match status" value="1"/>
</dbReference>
<dbReference type="InterPro" id="IPR048739">
    <property type="entry name" value="CEP104_N"/>
</dbReference>
<feature type="compositionally biased region" description="Low complexity" evidence="1">
    <location>
        <begin position="494"/>
        <end position="505"/>
    </location>
</feature>
<feature type="compositionally biased region" description="Low complexity" evidence="1">
    <location>
        <begin position="1185"/>
        <end position="1205"/>
    </location>
</feature>
<feature type="domain" description="Centrosomal protein CEP104 N-terminal" evidence="2">
    <location>
        <begin position="131"/>
        <end position="183"/>
    </location>
</feature>
<dbReference type="Proteomes" id="UP000823405">
    <property type="component" value="Unassembled WGS sequence"/>
</dbReference>
<evidence type="ECO:0000313" key="5">
    <source>
        <dbReference type="Proteomes" id="UP000823405"/>
    </source>
</evidence>
<sequence>MRPTNKSEIAHQFAQKSPTALRVRTRRRSLIGRSRAVPFNAGSLGSQHKRQEDGGGADQLIVSLRGGDHAANSTAPLTGIPSQRNVHALQEYLMVLAPQRLPYEIQMASGWDTGYPPEELVGLMQTSVGKGWHTPRFGSYPQDLVLRFSCGHSRIRQIQILSHQYKIASKLDFWMGSWKGTQDVQTDPSGTDTLSGREGNIQYDNSFGDNGERTFDHDNNNGNDDNRQGSRDDSQKKNLPVLQFQKLGSISFDCNAASNYSKRELRSINFDVEGEYLRVVAILALNILGEPLEDELLGESERLNFDEFEVVNGPGHGLSETSLAHPVFPVPDMSHEAHVLSDTVRALSISDVKEQPLNYMDPEIQNLVSGFIKAKQDAVRVEDFPLAKRFKSGYEEMLMFADEIQALDTQKYEAAENEEFDLAQELKAKAADIKVRMYAQLALNGLSITWTDALAVVSILSFDEQTSDEPVVTEKPRITARSYSASHLPRASDPRNSSSGSAGSVGRRDPYNRKSIPVPVSSSAILNNIKELGPLDLPVCSTVDPAEVDEEKLYQLSEQEQKTFAFTLEVFSEKIVSCLVNRDISHRLYAVEYVKEHLENEHVSDEPEQAGERAILARAVFQVISTALADTREKVVSIALALLDQVVRFCVQNEVPSSIAYRSLEPIFALLLVKASDLNSRVAEGAIDRIVMLCDDFRRQPYAILPLVFRPARTTVLYRQAQSRVEIVARLVDEFGVYDRVAGKGTAGGLEFESITEFAIPYLSHTNGEVRVATRKLIIDVCKFLNKTRVEQFLPGVKPLLIESIQKELEPKKRDPHTLAPSSSPAPPRSMSMSTPRSSRSDLKANISDTSTTTTTTTSSTASTRRRQIPTPVKVNLHMDSLKSLLVEPDSPGQPRSVRQSSRQRSDAAVAHQARLKMPLRSSIKATQALYSGVPKSMVKRNTVRSPDEENESTASEDIKLKIPQVSPLLSRPTSRTVQERPKPGSLKTKISRQDLSSSQHQPSSPGGGSQRSTESSSSPQSSTGKDRMCVFCDERSDAFTDEGLVKHYWGDCVMLANCPFCKIIIEVPTLSEHMLKECPRRKFVKQCENCREIMAADNYLAHVACGCVAVPESTVKCPLCQEVMFPDGEAAWKRHLNQGAGCPMNKKKATTPATPKARTLLSNDQLLSPPSSHSGSTIPRYNHSPSSSSLALSPASTLSTRSSSFGGGGTPSMTTANRYRSSTALPSANVSPTSSTSSSFMLEKSGILQHNKNSLTSSGSSPSLTSLAAASHAHAHARNSRDR</sequence>
<evidence type="ECO:0000259" key="2">
    <source>
        <dbReference type="Pfam" id="PF21038"/>
    </source>
</evidence>
<dbReference type="Pfam" id="PF21039">
    <property type="entry name" value="CEP104_ZnF"/>
    <property type="match status" value="1"/>
</dbReference>
<feature type="compositionally biased region" description="Low complexity" evidence="1">
    <location>
        <begin position="850"/>
        <end position="863"/>
    </location>
</feature>
<keyword evidence="5" id="KW-1185">Reference proteome</keyword>
<feature type="region of interest" description="Disordered" evidence="1">
    <location>
        <begin position="1"/>
        <end position="23"/>
    </location>
</feature>
<dbReference type="Pfam" id="PF21040">
    <property type="entry name" value="CEP104-like_TOG"/>
    <property type="match status" value="1"/>
</dbReference>
<evidence type="ECO:0000259" key="3">
    <source>
        <dbReference type="Pfam" id="PF21039"/>
    </source>
</evidence>
<feature type="compositionally biased region" description="Low complexity" evidence="1">
    <location>
        <begin position="1255"/>
        <end position="1273"/>
    </location>
</feature>
<feature type="region of interest" description="Disordered" evidence="1">
    <location>
        <begin position="1252"/>
        <end position="1284"/>
    </location>
</feature>
<evidence type="ECO:0000313" key="4">
    <source>
        <dbReference type="EMBL" id="KAG0316922.1"/>
    </source>
</evidence>
<feature type="compositionally biased region" description="Polar residues" evidence="1">
    <location>
        <begin position="182"/>
        <end position="194"/>
    </location>
</feature>
<feature type="compositionally biased region" description="Basic and acidic residues" evidence="1">
    <location>
        <begin position="210"/>
        <end position="236"/>
    </location>
</feature>
<gene>
    <name evidence="4" type="ORF">BGZ97_006166</name>
</gene>
<proteinExistence type="predicted"/>
<feature type="compositionally biased region" description="Low complexity" evidence="1">
    <location>
        <begin position="829"/>
        <end position="838"/>
    </location>
</feature>
<feature type="region of interest" description="Disordered" evidence="1">
    <location>
        <begin position="938"/>
        <end position="1027"/>
    </location>
</feature>
<organism evidence="4 5">
    <name type="scientific">Linnemannia gamsii</name>
    <dbReference type="NCBI Taxonomy" id="64522"/>
    <lineage>
        <taxon>Eukaryota</taxon>
        <taxon>Fungi</taxon>
        <taxon>Fungi incertae sedis</taxon>
        <taxon>Mucoromycota</taxon>
        <taxon>Mortierellomycotina</taxon>
        <taxon>Mortierellomycetes</taxon>
        <taxon>Mortierellales</taxon>
        <taxon>Mortierellaceae</taxon>
        <taxon>Linnemannia</taxon>
    </lineage>
</organism>
<feature type="region of interest" description="Disordered" evidence="1">
    <location>
        <begin position="1163"/>
        <end position="1218"/>
    </location>
</feature>
<dbReference type="GO" id="GO:0005929">
    <property type="term" value="C:cilium"/>
    <property type="evidence" value="ECO:0007669"/>
    <property type="project" value="TreeGrafter"/>
</dbReference>
<evidence type="ECO:0000256" key="1">
    <source>
        <dbReference type="SAM" id="MobiDB-lite"/>
    </source>
</evidence>
<dbReference type="InterPro" id="IPR011989">
    <property type="entry name" value="ARM-like"/>
</dbReference>
<feature type="compositionally biased region" description="Low complexity" evidence="1">
    <location>
        <begin position="997"/>
        <end position="1024"/>
    </location>
</feature>
<feature type="domain" description="Centrosomal protein CEP104 Zn finger" evidence="3">
    <location>
        <begin position="1029"/>
        <end position="1137"/>
    </location>
</feature>
<dbReference type="PANTHER" id="PTHR13371:SF0">
    <property type="entry name" value="CENTROSOMAL PROTEIN OF 104 KDA"/>
    <property type="match status" value="1"/>
</dbReference>
<dbReference type="InterPro" id="IPR052607">
    <property type="entry name" value="CEP104-like"/>
</dbReference>
<feature type="region of interest" description="Disordered" evidence="1">
    <location>
        <begin position="182"/>
        <end position="237"/>
    </location>
</feature>
<evidence type="ECO:0008006" key="6">
    <source>
        <dbReference type="Google" id="ProtNLM"/>
    </source>
</evidence>
<dbReference type="OrthoDB" id="66599at2759"/>
<dbReference type="PANTHER" id="PTHR13371">
    <property type="entry name" value="GLYCINE-, GLUTAMATE-, THIENYLCYCLOHEXYLPIPERIDINE-BINDING PROTEIN"/>
    <property type="match status" value="1"/>
</dbReference>
<name>A0A9P6RFW6_9FUNG</name>
<dbReference type="InterPro" id="IPR016024">
    <property type="entry name" value="ARM-type_fold"/>
</dbReference>